<evidence type="ECO:0000313" key="2">
    <source>
        <dbReference type="EMBL" id="KAK3364230.1"/>
    </source>
</evidence>
<feature type="region of interest" description="Disordered" evidence="1">
    <location>
        <begin position="158"/>
        <end position="209"/>
    </location>
</feature>
<proteinExistence type="predicted"/>
<protein>
    <submittedName>
        <fullName evidence="2">Uncharacterized protein</fullName>
    </submittedName>
</protein>
<name>A0AAJ0MKW3_9PEZI</name>
<comment type="caution">
    <text evidence="2">The sequence shown here is derived from an EMBL/GenBank/DDBJ whole genome shotgun (WGS) entry which is preliminary data.</text>
</comment>
<keyword evidence="3" id="KW-1185">Reference proteome</keyword>
<reference evidence="2" key="1">
    <citation type="journal article" date="2023" name="Mol. Phylogenet. Evol.">
        <title>Genome-scale phylogeny and comparative genomics of the fungal order Sordariales.</title>
        <authorList>
            <person name="Hensen N."/>
            <person name="Bonometti L."/>
            <person name="Westerberg I."/>
            <person name="Brannstrom I.O."/>
            <person name="Guillou S."/>
            <person name="Cros-Aarteil S."/>
            <person name="Calhoun S."/>
            <person name="Haridas S."/>
            <person name="Kuo A."/>
            <person name="Mondo S."/>
            <person name="Pangilinan J."/>
            <person name="Riley R."/>
            <person name="LaButti K."/>
            <person name="Andreopoulos B."/>
            <person name="Lipzen A."/>
            <person name="Chen C."/>
            <person name="Yan M."/>
            <person name="Daum C."/>
            <person name="Ng V."/>
            <person name="Clum A."/>
            <person name="Steindorff A."/>
            <person name="Ohm R.A."/>
            <person name="Martin F."/>
            <person name="Silar P."/>
            <person name="Natvig D.O."/>
            <person name="Lalanne C."/>
            <person name="Gautier V."/>
            <person name="Ament-Velasquez S.L."/>
            <person name="Kruys A."/>
            <person name="Hutchinson M.I."/>
            <person name="Powell A.J."/>
            <person name="Barry K."/>
            <person name="Miller A.N."/>
            <person name="Grigoriev I.V."/>
            <person name="Debuchy R."/>
            <person name="Gladieux P."/>
            <person name="Hiltunen Thoren M."/>
            <person name="Johannesson H."/>
        </authorList>
    </citation>
    <scope>NUCLEOTIDE SEQUENCE</scope>
    <source>
        <strain evidence="2">CBS 955.72</strain>
    </source>
</reference>
<feature type="compositionally biased region" description="Low complexity" evidence="1">
    <location>
        <begin position="172"/>
        <end position="185"/>
    </location>
</feature>
<evidence type="ECO:0000256" key="1">
    <source>
        <dbReference type="SAM" id="MobiDB-lite"/>
    </source>
</evidence>
<dbReference type="Proteomes" id="UP001275084">
    <property type="component" value="Unassembled WGS sequence"/>
</dbReference>
<feature type="compositionally biased region" description="Basic residues" evidence="1">
    <location>
        <begin position="196"/>
        <end position="209"/>
    </location>
</feature>
<gene>
    <name evidence="2" type="ORF">B0T25DRAFT_513987</name>
</gene>
<feature type="compositionally biased region" description="Basic and acidic residues" evidence="1">
    <location>
        <begin position="9"/>
        <end position="20"/>
    </location>
</feature>
<organism evidence="2 3">
    <name type="scientific">Lasiosphaeria hispida</name>
    <dbReference type="NCBI Taxonomy" id="260671"/>
    <lineage>
        <taxon>Eukaryota</taxon>
        <taxon>Fungi</taxon>
        <taxon>Dikarya</taxon>
        <taxon>Ascomycota</taxon>
        <taxon>Pezizomycotina</taxon>
        <taxon>Sordariomycetes</taxon>
        <taxon>Sordariomycetidae</taxon>
        <taxon>Sordariales</taxon>
        <taxon>Lasiosphaeriaceae</taxon>
        <taxon>Lasiosphaeria</taxon>
    </lineage>
</organism>
<accession>A0AAJ0MKW3</accession>
<dbReference type="EMBL" id="JAUIQD010000001">
    <property type="protein sequence ID" value="KAK3364230.1"/>
    <property type="molecule type" value="Genomic_DNA"/>
</dbReference>
<reference evidence="2" key="2">
    <citation type="submission" date="2023-06" db="EMBL/GenBank/DDBJ databases">
        <authorList>
            <consortium name="Lawrence Berkeley National Laboratory"/>
            <person name="Haridas S."/>
            <person name="Hensen N."/>
            <person name="Bonometti L."/>
            <person name="Westerberg I."/>
            <person name="Brannstrom I.O."/>
            <person name="Guillou S."/>
            <person name="Cros-Aarteil S."/>
            <person name="Calhoun S."/>
            <person name="Kuo A."/>
            <person name="Mondo S."/>
            <person name="Pangilinan J."/>
            <person name="Riley R."/>
            <person name="Labutti K."/>
            <person name="Andreopoulos B."/>
            <person name="Lipzen A."/>
            <person name="Chen C."/>
            <person name="Yanf M."/>
            <person name="Daum C."/>
            <person name="Ng V."/>
            <person name="Clum A."/>
            <person name="Steindorff A."/>
            <person name="Ohm R."/>
            <person name="Martin F."/>
            <person name="Silar P."/>
            <person name="Natvig D."/>
            <person name="Lalanne C."/>
            <person name="Gautier V."/>
            <person name="Ament-Velasquez S.L."/>
            <person name="Kruys A."/>
            <person name="Hutchinson M.I."/>
            <person name="Powell A.J."/>
            <person name="Barry K."/>
            <person name="Miller A.N."/>
            <person name="Grigoriev I.V."/>
            <person name="Debuchy R."/>
            <person name="Gladieux P."/>
            <person name="Thoren M.H."/>
            <person name="Johannesson H."/>
        </authorList>
    </citation>
    <scope>NUCLEOTIDE SEQUENCE</scope>
    <source>
        <strain evidence="2">CBS 955.72</strain>
    </source>
</reference>
<sequence length="458" mass="50004">MELQGDNQGSDHHATSDEERRDQMMRLYRAVCDTSRAVEPETHAGRKKIAKQSDLEIQLACWATLNAVENAQCGKVNLGPNETGESFKWQEFDSFMDRFMAIEEIFTTHKGVFASIIGSNTYLYRLAAQPAREVKAKEANKGVNARKAAVYKVGKTAMEGQSQEAPHKDNDAAAGAAAAAEVEAGPSRPQPANRVQRWKPVRKARAARARRSQSIRRGLEAEAEAEVAEAARATLAVAPELPLFGDDELYDLSEPQQVVPWDQTAHFPLAPNPAQGTAGGTQFDPEAARATPAVAPELPLFGNGEPYDLSEPQQVAPWYQAAHFPLAPNLAQGTVGGTQFDPEAARATPAVAPELPLFSNDELYDLSEPQQVVPWDQAAHFPLAPDMAQGRVGGTQFDLAAPPHDQSFLSLDQTATMLEDLRQPQPLADSELFGVPEVDSHFNMYFFADEDLTQDQGY</sequence>
<evidence type="ECO:0000313" key="3">
    <source>
        <dbReference type="Proteomes" id="UP001275084"/>
    </source>
</evidence>
<dbReference type="AlphaFoldDB" id="A0AAJ0MKW3"/>
<feature type="region of interest" description="Disordered" evidence="1">
    <location>
        <begin position="1"/>
        <end position="20"/>
    </location>
</feature>